<accession>A0A2G7T9U8</accession>
<evidence type="ECO:0000313" key="2">
    <source>
        <dbReference type="EMBL" id="PII36688.1"/>
    </source>
</evidence>
<evidence type="ECO:0000256" key="1">
    <source>
        <dbReference type="SAM" id="MobiDB-lite"/>
    </source>
</evidence>
<evidence type="ECO:0008006" key="3">
    <source>
        <dbReference type="Google" id="ProtNLM"/>
    </source>
</evidence>
<reference evidence="2" key="1">
    <citation type="submission" date="2017-10" db="EMBL/GenBank/DDBJ databases">
        <title>Chryseobacterium sp. B5 is a hydrocarbonoclastic and plant growth promoting bacterium.</title>
        <authorList>
            <person name="Thijs S."/>
            <person name="Gkorezis P."/>
            <person name="Van Hamme J."/>
        </authorList>
    </citation>
    <scope>NUCLEOTIDE SEQUENCE</scope>
    <source>
        <strain evidence="2">B5</strain>
    </source>
</reference>
<dbReference type="InterPro" id="IPR019613">
    <property type="entry name" value="DUF4198"/>
</dbReference>
<dbReference type="AlphaFoldDB" id="A0A2G7T9U8"/>
<feature type="region of interest" description="Disordered" evidence="1">
    <location>
        <begin position="291"/>
        <end position="310"/>
    </location>
</feature>
<proteinExistence type="predicted"/>
<name>A0A2G7T9U8_9FLAO</name>
<comment type="caution">
    <text evidence="2">The sequence shown here is derived from an EMBL/GenBank/DDBJ whole genome shotgun (WGS) entry which is preliminary data.</text>
</comment>
<dbReference type="Pfam" id="PF10670">
    <property type="entry name" value="DUF4198"/>
    <property type="match status" value="1"/>
</dbReference>
<sequence length="310" mass="33215">MPRRPRSSAACRCSRPARRARSRSACRHSFEEEEMKSNPCFASVAAAAFVVLLACAPLAQAHNVWLEPDADGAYTVQFGGHEGQLENFAAGKLKSVEAYDARGRRHRRGRAARARRRPRHAGAQGRAAAAHFDNGFFSRVGEGPMVEKPMTDNPGATSGVHALKFHKTILEWGPVTREKLGQTLEIIAKTRRSPHAGEPQQFQVLLDGQPRAGVRVSLGESGPPTGNRCRRPGDRHTACRHEPAAGHRAPARGRRCAHHQPQLRVPAGVLGALKGAGGPALPGVARRCGVSPAPGAGLRPASSTWRCPGT</sequence>
<feature type="region of interest" description="Disordered" evidence="1">
    <location>
        <begin position="101"/>
        <end position="127"/>
    </location>
</feature>
<organism evidence="2">
    <name type="scientific">Chryseobacterium sp. B5</name>
    <dbReference type="NCBI Taxonomy" id="2050562"/>
    <lineage>
        <taxon>Bacteria</taxon>
        <taxon>Pseudomonadati</taxon>
        <taxon>Bacteroidota</taxon>
        <taxon>Flavobacteriia</taxon>
        <taxon>Flavobacteriales</taxon>
        <taxon>Weeksellaceae</taxon>
        <taxon>Chryseobacterium group</taxon>
        <taxon>Chryseobacterium</taxon>
    </lineage>
</organism>
<protein>
    <recommendedName>
        <fullName evidence="3">DUF4198 domain-containing protein</fullName>
    </recommendedName>
</protein>
<gene>
    <name evidence="2" type="ORF">CTI11_05820</name>
</gene>
<feature type="compositionally biased region" description="Basic residues" evidence="1">
    <location>
        <begin position="103"/>
        <end position="120"/>
    </location>
</feature>
<dbReference type="EMBL" id="PEKC01000013">
    <property type="protein sequence ID" value="PII36688.1"/>
    <property type="molecule type" value="Genomic_DNA"/>
</dbReference>
<feature type="compositionally biased region" description="Polar residues" evidence="1">
    <location>
        <begin position="301"/>
        <end position="310"/>
    </location>
</feature>